<dbReference type="Proteomes" id="UP000005332">
    <property type="component" value="Unassembled WGS sequence"/>
</dbReference>
<feature type="binding site" evidence="3">
    <location>
        <begin position="256"/>
        <end position="257"/>
    </location>
    <ligand>
        <name>ATP</name>
        <dbReference type="ChEBI" id="CHEBI:30616"/>
    </ligand>
</feature>
<feature type="binding site" evidence="1">
    <location>
        <position position="88"/>
    </location>
    <ligand>
        <name>ATP</name>
        <dbReference type="ChEBI" id="CHEBI:30616"/>
    </ligand>
</feature>
<dbReference type="PROSITE" id="PS51459">
    <property type="entry name" value="FIDO"/>
    <property type="match status" value="1"/>
</dbReference>
<evidence type="ECO:0000256" key="1">
    <source>
        <dbReference type="PIRSR" id="PIRSR038925-1"/>
    </source>
</evidence>
<proteinExistence type="predicted"/>
<feature type="domain" description="Fido" evidence="4">
    <location>
        <begin position="138"/>
        <end position="278"/>
    </location>
</feature>
<sequence>MSKFFTFFDTFIGSGYAVTMWNHPDRPYQDLPALPPSGVVETPAVLKATITASRALARLDGAYKRLPDPTMLINLIPLMEAQASSEIENIVTTNDELFKAANGALPDVTPQVKEALRYREALRAGHESLATRPITTKTAVEVCSHIHARTAIIRNQPGTYIGNPTTGNRIYTPPEGRGVILDHLSAWERFLHSDHGLDPLVVMALSHYQFEAIHPFFDGNGRTGRVLNLLILIETGLLQLPILYLSGHIMRHKDTYYEQLNAVTREDAWEPWILFMLDGVESTARWTLDLVETTDTMRAAMETEIRALNSKVPAASLTRLLFSQPYLRIDNVVEAGLAKRQTAARWLTEISDTGLVVKEKVGRNVVFINTRLLQTLFQTPLPDWCPTAPRWGTPSP</sequence>
<evidence type="ECO:0000256" key="2">
    <source>
        <dbReference type="PIRSR" id="PIRSR640198-1"/>
    </source>
</evidence>
<evidence type="ECO:0000313" key="6">
    <source>
        <dbReference type="Proteomes" id="UP000005332"/>
    </source>
</evidence>
<dbReference type="InterPro" id="IPR048770">
    <property type="entry name" value="SoFic-like_C"/>
</dbReference>
<dbReference type="InterPro" id="IPR036597">
    <property type="entry name" value="Fido-like_dom_sf"/>
</dbReference>
<name>G4D0L9_9ACTN</name>
<dbReference type="Pfam" id="PF02661">
    <property type="entry name" value="Fic"/>
    <property type="match status" value="1"/>
</dbReference>
<dbReference type="HOGENOM" id="CLU_047250_1_1_11"/>
<dbReference type="PANTHER" id="PTHR13504">
    <property type="entry name" value="FIDO DOMAIN-CONTAINING PROTEIN DDB_G0283145"/>
    <property type="match status" value="1"/>
</dbReference>
<reference evidence="5 6" key="1">
    <citation type="submission" date="2011-06" db="EMBL/GenBank/DDBJ databases">
        <authorList>
            <person name="Muzny D."/>
            <person name="Qin X."/>
            <person name="Deng J."/>
            <person name="Jiang H."/>
            <person name="Liu Y."/>
            <person name="Qu J."/>
            <person name="Song X.-Z."/>
            <person name="Zhang L."/>
            <person name="Thornton R."/>
            <person name="Coyle M."/>
            <person name="Francisco L."/>
            <person name="Jackson L."/>
            <person name="Javaid M."/>
            <person name="Korchina V."/>
            <person name="Kovar C."/>
            <person name="Mata R."/>
            <person name="Mathew T."/>
            <person name="Ngo R."/>
            <person name="Nguyen L."/>
            <person name="Nguyen N."/>
            <person name="Okwuonu G."/>
            <person name="Ongeri F."/>
            <person name="Pham C."/>
            <person name="Simmons D."/>
            <person name="Wilczek-Boney K."/>
            <person name="Hale W."/>
            <person name="Jakkamsetti A."/>
            <person name="Pham P."/>
            <person name="Ruth R."/>
            <person name="San Lucas F."/>
            <person name="Warren J."/>
            <person name="Zhang J."/>
            <person name="Zhao Z."/>
            <person name="Zhou C."/>
            <person name="Zhu D."/>
            <person name="Lee S."/>
            <person name="Bess C."/>
            <person name="Blankenburg K."/>
            <person name="Forbes L."/>
            <person name="Fu Q."/>
            <person name="Gubbala S."/>
            <person name="Hirani K."/>
            <person name="Jayaseelan J.C."/>
            <person name="Lara F."/>
            <person name="Munidasa M."/>
            <person name="Palculict T."/>
            <person name="Patil S."/>
            <person name="Pu L.-L."/>
            <person name="Saada N."/>
            <person name="Tang L."/>
            <person name="Weissenberger G."/>
            <person name="Zhu Y."/>
            <person name="Hemphill L."/>
            <person name="Shang Y."/>
            <person name="Youmans B."/>
            <person name="Ayvaz T."/>
            <person name="Ross M."/>
            <person name="Santibanez J."/>
            <person name="Aqrawi P."/>
            <person name="Gross S."/>
            <person name="Joshi V."/>
            <person name="Fowler G."/>
            <person name="Nazareth L."/>
            <person name="Reid J."/>
            <person name="Worley K."/>
            <person name="Petrosino J."/>
            <person name="Highlander S."/>
            <person name="Gibbs R."/>
        </authorList>
    </citation>
    <scope>NUCLEOTIDE SEQUENCE [LARGE SCALE GENOMIC DNA]</scope>
    <source>
        <strain evidence="5 6">ATCC 25577</strain>
    </source>
</reference>
<feature type="binding site" evidence="1">
    <location>
        <position position="256"/>
    </location>
    <ligand>
        <name>ATP</name>
        <dbReference type="ChEBI" id="CHEBI:30616"/>
    </ligand>
</feature>
<protein>
    <submittedName>
        <fullName evidence="5">Fic family protein</fullName>
    </submittedName>
</protein>
<dbReference type="PATRIC" id="fig|997355.3.peg.2296"/>
<evidence type="ECO:0000259" key="4">
    <source>
        <dbReference type="PROSITE" id="PS51459"/>
    </source>
</evidence>
<feature type="binding site" evidence="1">
    <location>
        <begin position="219"/>
        <end position="225"/>
    </location>
    <ligand>
        <name>ATP</name>
        <dbReference type="ChEBI" id="CHEBI:30616"/>
    </ligand>
</feature>
<feature type="binding site" evidence="1">
    <location>
        <position position="214"/>
    </location>
    <ligand>
        <name>ATP</name>
        <dbReference type="ChEBI" id="CHEBI:30616"/>
    </ligand>
</feature>
<feature type="active site" evidence="2">
    <location>
        <position position="214"/>
    </location>
</feature>
<dbReference type="PIRSF" id="PIRSF038925">
    <property type="entry name" value="AMP-prot_trans"/>
    <property type="match status" value="1"/>
</dbReference>
<feature type="binding site" evidence="3">
    <location>
        <begin position="218"/>
        <end position="225"/>
    </location>
    <ligand>
        <name>ATP</name>
        <dbReference type="ChEBI" id="CHEBI:30616"/>
    </ligand>
</feature>
<keyword evidence="6" id="KW-1185">Reference proteome</keyword>
<gene>
    <name evidence="5" type="ORF">HMPREF9153_2327</name>
</gene>
<dbReference type="Pfam" id="PF21248">
    <property type="entry name" value="SoFic-like_C"/>
    <property type="match status" value="1"/>
</dbReference>
<dbReference type="SUPFAM" id="SSF140931">
    <property type="entry name" value="Fic-like"/>
    <property type="match status" value="1"/>
</dbReference>
<dbReference type="InterPro" id="IPR025758">
    <property type="entry name" value="Fic/DOC_N"/>
</dbReference>
<keyword evidence="1" id="KW-0067">ATP-binding</keyword>
<dbReference type="InterPro" id="IPR003812">
    <property type="entry name" value="Fido"/>
</dbReference>
<comment type="caution">
    <text evidence="5">The sequence shown here is derived from an EMBL/GenBank/DDBJ whole genome shotgun (WGS) entry which is preliminary data.</text>
</comment>
<keyword evidence="1" id="KW-0547">Nucleotide-binding</keyword>
<accession>G4D0L9</accession>
<dbReference type="EMBL" id="AGBA01000018">
    <property type="protein sequence ID" value="EGY76498.1"/>
    <property type="molecule type" value="Genomic_DNA"/>
</dbReference>
<dbReference type="Gene3D" id="1.10.3290.10">
    <property type="entry name" value="Fido-like domain"/>
    <property type="match status" value="1"/>
</dbReference>
<evidence type="ECO:0000256" key="3">
    <source>
        <dbReference type="PIRSR" id="PIRSR640198-2"/>
    </source>
</evidence>
<evidence type="ECO:0000313" key="5">
    <source>
        <dbReference type="EMBL" id="EGY76498.1"/>
    </source>
</evidence>
<organism evidence="5 6">
    <name type="scientific">Cutibacterium avidum ATCC 25577</name>
    <dbReference type="NCBI Taxonomy" id="997355"/>
    <lineage>
        <taxon>Bacteria</taxon>
        <taxon>Bacillati</taxon>
        <taxon>Actinomycetota</taxon>
        <taxon>Actinomycetes</taxon>
        <taxon>Propionibacteriales</taxon>
        <taxon>Propionibacteriaceae</taxon>
        <taxon>Cutibacterium</taxon>
    </lineage>
</organism>
<dbReference type="GO" id="GO:0005524">
    <property type="term" value="F:ATP binding"/>
    <property type="evidence" value="ECO:0007669"/>
    <property type="project" value="UniProtKB-KW"/>
</dbReference>
<dbReference type="InterPro" id="IPR026287">
    <property type="entry name" value="SoFic-like"/>
</dbReference>
<dbReference type="InterPro" id="IPR040198">
    <property type="entry name" value="Fido_containing"/>
</dbReference>
<dbReference type="Pfam" id="PF13784">
    <property type="entry name" value="Fic_N"/>
    <property type="match status" value="1"/>
</dbReference>
<dbReference type="PANTHER" id="PTHR13504:SF35">
    <property type="entry name" value="PROTEIN ADENYLYLTRANSFERASE SOFIC"/>
    <property type="match status" value="1"/>
</dbReference>
<dbReference type="AlphaFoldDB" id="G4D0L9"/>